<dbReference type="SUPFAM" id="SSF50630">
    <property type="entry name" value="Acid proteases"/>
    <property type="match status" value="1"/>
</dbReference>
<gene>
    <name evidence="2" type="ORF">KOR42_21060</name>
</gene>
<name>A0A5C5X715_9PLAN</name>
<dbReference type="RefSeq" id="WP_146509316.1">
    <property type="nucleotide sequence ID" value="NZ_SIHI01000001.1"/>
</dbReference>
<dbReference type="AlphaFoldDB" id="A0A5C5X715"/>
<protein>
    <recommendedName>
        <fullName evidence="1">Retropepsin-like aspartic endopeptidase domain-containing protein</fullName>
    </recommendedName>
</protein>
<feature type="domain" description="Retropepsin-like aspartic endopeptidase" evidence="1">
    <location>
        <begin position="10"/>
        <end position="143"/>
    </location>
</feature>
<dbReference type="PANTHER" id="PTHR38037">
    <property type="entry name" value="ZN_PROTEASE DOMAIN-CONTAINING PROTEIN"/>
    <property type="match status" value="1"/>
</dbReference>
<comment type="caution">
    <text evidence="2">The sequence shown here is derived from an EMBL/GenBank/DDBJ whole genome shotgun (WGS) entry which is preliminary data.</text>
</comment>
<dbReference type="EMBL" id="SIHI01000001">
    <property type="protein sequence ID" value="TWT58720.1"/>
    <property type="molecule type" value="Genomic_DNA"/>
</dbReference>
<dbReference type="Proteomes" id="UP000317243">
    <property type="component" value="Unassembled WGS sequence"/>
</dbReference>
<dbReference type="Gene3D" id="2.40.70.10">
    <property type="entry name" value="Acid Proteases"/>
    <property type="match status" value="1"/>
</dbReference>
<dbReference type="InterPro" id="IPR021109">
    <property type="entry name" value="Peptidase_aspartic_dom_sf"/>
</dbReference>
<keyword evidence="3" id="KW-1185">Reference proteome</keyword>
<accession>A0A5C5X715</accession>
<dbReference type="PANTHER" id="PTHR38037:SF1">
    <property type="entry name" value="ATP-DEPENDENT ZINC PROTEASE DOMAIN-CONTAINING PROTEIN-RELATED"/>
    <property type="match status" value="1"/>
</dbReference>
<reference evidence="2 3" key="1">
    <citation type="submission" date="2019-02" db="EMBL/GenBank/DDBJ databases">
        <title>Deep-cultivation of Planctomycetes and their phenomic and genomic characterization uncovers novel biology.</title>
        <authorList>
            <person name="Wiegand S."/>
            <person name="Jogler M."/>
            <person name="Boedeker C."/>
            <person name="Pinto D."/>
            <person name="Vollmers J."/>
            <person name="Rivas-Marin E."/>
            <person name="Kohn T."/>
            <person name="Peeters S.H."/>
            <person name="Heuer A."/>
            <person name="Rast P."/>
            <person name="Oberbeckmann S."/>
            <person name="Bunk B."/>
            <person name="Jeske O."/>
            <person name="Meyerdierks A."/>
            <person name="Storesund J.E."/>
            <person name="Kallscheuer N."/>
            <person name="Luecker S."/>
            <person name="Lage O.M."/>
            <person name="Pohl T."/>
            <person name="Merkel B.J."/>
            <person name="Hornburger P."/>
            <person name="Mueller R.-W."/>
            <person name="Bruemmer F."/>
            <person name="Labrenz M."/>
            <person name="Spormann A.M."/>
            <person name="Op Den Camp H."/>
            <person name="Overmann J."/>
            <person name="Amann R."/>
            <person name="Jetten M.S.M."/>
            <person name="Mascher T."/>
            <person name="Medema M.H."/>
            <person name="Devos D.P."/>
            <person name="Kaster A.-K."/>
            <person name="Ovreas L."/>
            <person name="Rohde M."/>
            <person name="Galperin M.Y."/>
            <person name="Jogler C."/>
        </authorList>
    </citation>
    <scope>NUCLEOTIDE SEQUENCE [LARGE SCALE GENOMIC DNA]</scope>
    <source>
        <strain evidence="2 3">KOR42</strain>
    </source>
</reference>
<evidence type="ECO:0000313" key="2">
    <source>
        <dbReference type="EMBL" id="TWT58720.1"/>
    </source>
</evidence>
<evidence type="ECO:0000313" key="3">
    <source>
        <dbReference type="Proteomes" id="UP000317243"/>
    </source>
</evidence>
<dbReference type="InterPro" id="IPR008503">
    <property type="entry name" value="Asp_endopeptidase"/>
</dbReference>
<sequence>MKRKKRELKIIGWREWVSLPNLEIPAIKAKIDTGATTSSLHAIHIERFRRKGKDFARFQVHPWQRNSQLTVSAEAPLIEYRSVRSSSGHETSRPVILTEISMFDEVWPIELTLTNRDQMGFRMLIGRRAMRGRFLVDSARSFLDRTRAPQRRRKD</sequence>
<organism evidence="2 3">
    <name type="scientific">Thalassoglobus neptunius</name>
    <dbReference type="NCBI Taxonomy" id="1938619"/>
    <lineage>
        <taxon>Bacteria</taxon>
        <taxon>Pseudomonadati</taxon>
        <taxon>Planctomycetota</taxon>
        <taxon>Planctomycetia</taxon>
        <taxon>Planctomycetales</taxon>
        <taxon>Planctomycetaceae</taxon>
        <taxon>Thalassoglobus</taxon>
    </lineage>
</organism>
<dbReference type="OrthoDB" id="9782977at2"/>
<evidence type="ECO:0000259" key="1">
    <source>
        <dbReference type="Pfam" id="PF05618"/>
    </source>
</evidence>
<proteinExistence type="predicted"/>
<dbReference type="Pfam" id="PF05618">
    <property type="entry name" value="Zn_protease"/>
    <property type="match status" value="1"/>
</dbReference>